<dbReference type="STRING" id="1802401.A3B21_03185"/>
<gene>
    <name evidence="2" type="ORF">A3B21_03185</name>
</gene>
<evidence type="ECO:0000313" key="3">
    <source>
        <dbReference type="Proteomes" id="UP000176897"/>
    </source>
</evidence>
<organism evidence="2 3">
    <name type="scientific">Candidatus Uhrbacteria bacterium RIFCSPLOWO2_01_FULL_47_24</name>
    <dbReference type="NCBI Taxonomy" id="1802401"/>
    <lineage>
        <taxon>Bacteria</taxon>
        <taxon>Candidatus Uhriibacteriota</taxon>
    </lineage>
</organism>
<dbReference type="GO" id="GO:0004540">
    <property type="term" value="F:RNA nuclease activity"/>
    <property type="evidence" value="ECO:0007669"/>
    <property type="project" value="InterPro"/>
</dbReference>
<dbReference type="PANTHER" id="PTHR35458:SF8">
    <property type="entry name" value="SLR0650 PROTEIN"/>
    <property type="match status" value="1"/>
</dbReference>
<dbReference type="EMBL" id="MGEJ01000012">
    <property type="protein sequence ID" value="OGL80945.1"/>
    <property type="molecule type" value="Genomic_DNA"/>
</dbReference>
<dbReference type="InterPro" id="IPR047140">
    <property type="entry name" value="LabA"/>
</dbReference>
<dbReference type="Proteomes" id="UP000176897">
    <property type="component" value="Unassembled WGS sequence"/>
</dbReference>
<protein>
    <recommendedName>
        <fullName evidence="1">NYN domain-containing protein</fullName>
    </recommendedName>
</protein>
<feature type="domain" description="NYN" evidence="1">
    <location>
        <begin position="8"/>
        <end position="189"/>
    </location>
</feature>
<dbReference type="Pfam" id="PF01936">
    <property type="entry name" value="NYN"/>
    <property type="match status" value="1"/>
</dbReference>
<dbReference type="Gene3D" id="3.40.50.1010">
    <property type="entry name" value="5'-nuclease"/>
    <property type="match status" value="1"/>
</dbReference>
<dbReference type="PANTHER" id="PTHR35458">
    <property type="entry name" value="SLR0755 PROTEIN"/>
    <property type="match status" value="1"/>
</dbReference>
<sequence length="218" mass="25197">MTTAPFGRVHLYLDGGNFHHLVLKRLHVHELDFSFDQFAHFLANGRVVTGKRFYVGTVRERVGDLKSKATMARQTKLFTVLHGQGWEIKTSKLRTRFEHVVIDERVKGYQELRQKGVDKIEYERTREKGIDVKLAIDLIVGAVDNQYDTAIIVSSDADLVPAIDWIRYRMKKKVEYVGFSLTDSSRPEEVTRPLQTMIAKSDIQRILVASDLRRFFKS</sequence>
<proteinExistence type="predicted"/>
<reference evidence="2 3" key="1">
    <citation type="journal article" date="2016" name="Nat. Commun.">
        <title>Thousands of microbial genomes shed light on interconnected biogeochemical processes in an aquifer system.</title>
        <authorList>
            <person name="Anantharaman K."/>
            <person name="Brown C.T."/>
            <person name="Hug L.A."/>
            <person name="Sharon I."/>
            <person name="Castelle C.J."/>
            <person name="Probst A.J."/>
            <person name="Thomas B.C."/>
            <person name="Singh A."/>
            <person name="Wilkins M.J."/>
            <person name="Karaoz U."/>
            <person name="Brodie E.L."/>
            <person name="Williams K.H."/>
            <person name="Hubbard S.S."/>
            <person name="Banfield J.F."/>
        </authorList>
    </citation>
    <scope>NUCLEOTIDE SEQUENCE [LARGE SCALE GENOMIC DNA]</scope>
</reference>
<name>A0A1F7URS6_9BACT</name>
<comment type="caution">
    <text evidence="2">The sequence shown here is derived from an EMBL/GenBank/DDBJ whole genome shotgun (WGS) entry which is preliminary data.</text>
</comment>
<accession>A0A1F7URS6</accession>
<evidence type="ECO:0000259" key="1">
    <source>
        <dbReference type="Pfam" id="PF01936"/>
    </source>
</evidence>
<dbReference type="AlphaFoldDB" id="A0A1F7URS6"/>
<dbReference type="InterPro" id="IPR021139">
    <property type="entry name" value="NYN"/>
</dbReference>
<evidence type="ECO:0000313" key="2">
    <source>
        <dbReference type="EMBL" id="OGL80945.1"/>
    </source>
</evidence>